<dbReference type="Pfam" id="PF13505">
    <property type="entry name" value="OMP_b-brl"/>
    <property type="match status" value="1"/>
</dbReference>
<dbReference type="Gene3D" id="2.40.160.20">
    <property type="match status" value="1"/>
</dbReference>
<protein>
    <submittedName>
        <fullName evidence="8">Outer membrane immunogenic protein</fullName>
    </submittedName>
</protein>
<feature type="signal peptide" evidence="6">
    <location>
        <begin position="1"/>
        <end position="24"/>
    </location>
</feature>
<evidence type="ECO:0000256" key="4">
    <source>
        <dbReference type="ARBA" id="ARBA00023237"/>
    </source>
</evidence>
<evidence type="ECO:0000256" key="5">
    <source>
        <dbReference type="ARBA" id="ARBA00038306"/>
    </source>
</evidence>
<dbReference type="InterPro" id="IPR011250">
    <property type="entry name" value="OMP/PagP_B-barrel"/>
</dbReference>
<keyword evidence="4" id="KW-0998">Cell outer membrane</keyword>
<dbReference type="EMBL" id="QQBB01000009">
    <property type="protein sequence ID" value="RDI56416.1"/>
    <property type="molecule type" value="Genomic_DNA"/>
</dbReference>
<comment type="similarity">
    <text evidence="5">Belongs to the Omp25/RopB family.</text>
</comment>
<evidence type="ECO:0000256" key="1">
    <source>
        <dbReference type="ARBA" id="ARBA00004442"/>
    </source>
</evidence>
<dbReference type="Proteomes" id="UP000254925">
    <property type="component" value="Unassembled WGS sequence"/>
</dbReference>
<dbReference type="PANTHER" id="PTHR34001">
    <property type="entry name" value="BLL7405 PROTEIN"/>
    <property type="match status" value="1"/>
</dbReference>
<evidence type="ECO:0000259" key="7">
    <source>
        <dbReference type="Pfam" id="PF13505"/>
    </source>
</evidence>
<evidence type="ECO:0000313" key="8">
    <source>
        <dbReference type="EMBL" id="RDI56416.1"/>
    </source>
</evidence>
<organism evidence="8 9">
    <name type="scientific">Microvirga subterranea</name>
    <dbReference type="NCBI Taxonomy" id="186651"/>
    <lineage>
        <taxon>Bacteria</taxon>
        <taxon>Pseudomonadati</taxon>
        <taxon>Pseudomonadota</taxon>
        <taxon>Alphaproteobacteria</taxon>
        <taxon>Hyphomicrobiales</taxon>
        <taxon>Methylobacteriaceae</taxon>
        <taxon>Microvirga</taxon>
    </lineage>
</organism>
<keyword evidence="9" id="KW-1185">Reference proteome</keyword>
<gene>
    <name evidence="8" type="ORF">DES45_109100</name>
</gene>
<keyword evidence="2 6" id="KW-0732">Signal</keyword>
<dbReference type="PANTHER" id="PTHR34001:SF3">
    <property type="entry name" value="BLL7405 PROTEIN"/>
    <property type="match status" value="1"/>
</dbReference>
<evidence type="ECO:0000256" key="2">
    <source>
        <dbReference type="ARBA" id="ARBA00022729"/>
    </source>
</evidence>
<comment type="subcellular location">
    <subcellularLocation>
        <location evidence="1">Cell outer membrane</location>
    </subcellularLocation>
</comment>
<proteinExistence type="inferred from homology"/>
<feature type="chain" id="PRO_5016910482" evidence="6">
    <location>
        <begin position="25"/>
        <end position="266"/>
    </location>
</feature>
<evidence type="ECO:0000256" key="3">
    <source>
        <dbReference type="ARBA" id="ARBA00023136"/>
    </source>
</evidence>
<dbReference type="AlphaFoldDB" id="A0A370HG64"/>
<sequence>MRKCTSSLLAATAISTLAFTAASAADLPVRAAPPAPVIQAVPIFTWTGFYVGVNAGWGWRDSNRDPVILGPGLGLPAGLAGTLVFSNSDDGGFTGGGQIGYNYQIGSFVVGVETDIQWADTDRDQNVVFIPATGFAGTFVPGVFNSNAPDWWGSVRGRIGVAFDRVLIYATGGLAYTDNSTGWTVGGGVEWALPANWFGSSAVTFGLEGLWLSFDDNNDDFNGVIGTFTPVGGGAAPVIAPIVANNNNDNDFFVARAKLNFKFGTY</sequence>
<dbReference type="RefSeq" id="WP_114772001.1">
    <property type="nucleotide sequence ID" value="NZ_QQBB01000009.1"/>
</dbReference>
<evidence type="ECO:0000313" key="9">
    <source>
        <dbReference type="Proteomes" id="UP000254925"/>
    </source>
</evidence>
<keyword evidence="3" id="KW-0472">Membrane</keyword>
<dbReference type="OrthoDB" id="8455142at2"/>
<name>A0A370HG64_9HYPH</name>
<comment type="caution">
    <text evidence="8">The sequence shown here is derived from an EMBL/GenBank/DDBJ whole genome shotgun (WGS) entry which is preliminary data.</text>
</comment>
<evidence type="ECO:0000256" key="6">
    <source>
        <dbReference type="SAM" id="SignalP"/>
    </source>
</evidence>
<dbReference type="InterPro" id="IPR051692">
    <property type="entry name" value="OMP-like"/>
</dbReference>
<dbReference type="SUPFAM" id="SSF56925">
    <property type="entry name" value="OMPA-like"/>
    <property type="match status" value="1"/>
</dbReference>
<reference evidence="8 9" key="1">
    <citation type="submission" date="2018-07" db="EMBL/GenBank/DDBJ databases">
        <title>Genomic Encyclopedia of Type Strains, Phase IV (KMG-IV): sequencing the most valuable type-strain genomes for metagenomic binning, comparative biology and taxonomic classification.</title>
        <authorList>
            <person name="Goeker M."/>
        </authorList>
    </citation>
    <scope>NUCLEOTIDE SEQUENCE [LARGE SCALE GENOMIC DNA]</scope>
    <source>
        <strain evidence="8 9">DSM 14364</strain>
    </source>
</reference>
<feature type="domain" description="Outer membrane protein beta-barrel" evidence="7">
    <location>
        <begin position="45"/>
        <end position="199"/>
    </location>
</feature>
<dbReference type="InterPro" id="IPR027385">
    <property type="entry name" value="Beta-barrel_OMP"/>
</dbReference>
<accession>A0A370HG64</accession>